<sequence>MGVRLRSTFFVELNENQYSAPLATQSVAKGIPTLEREEREVSELIDYRTHAPRGHVSRDAPRHISMPRCTLTSGHRASTIACQRAASARYPSQWL</sequence>
<dbReference type="EMBL" id="WKAE01000544">
    <property type="protein sequence ID" value="MCF5632710.1"/>
    <property type="molecule type" value="Genomic_DNA"/>
</dbReference>
<protein>
    <submittedName>
        <fullName evidence="1">DUF1534 domain-containing protein</fullName>
    </submittedName>
</protein>
<reference evidence="1" key="1">
    <citation type="submission" date="2019-11" db="EMBL/GenBank/DDBJ databases">
        <title>Epiphytic Pseudomonas syringae from cherry orchards.</title>
        <authorList>
            <person name="Hulin M.T."/>
        </authorList>
    </citation>
    <scope>NUCLEOTIDE SEQUENCE</scope>
    <source>
        <strain evidence="1">PA-2-5E</strain>
    </source>
</reference>
<proteinExistence type="predicted"/>
<accession>A0A9Q4FKI7</accession>
<name>A0A9Q4FKI7_PSESX</name>
<evidence type="ECO:0000313" key="1">
    <source>
        <dbReference type="EMBL" id="MCF5632710.1"/>
    </source>
</evidence>
<organism evidence="1 2">
    <name type="scientific">Pseudomonas syringae</name>
    <dbReference type="NCBI Taxonomy" id="317"/>
    <lineage>
        <taxon>Bacteria</taxon>
        <taxon>Pseudomonadati</taxon>
        <taxon>Pseudomonadota</taxon>
        <taxon>Gammaproteobacteria</taxon>
        <taxon>Pseudomonadales</taxon>
        <taxon>Pseudomonadaceae</taxon>
        <taxon>Pseudomonas</taxon>
    </lineage>
</organism>
<dbReference type="Proteomes" id="UP000814010">
    <property type="component" value="Unassembled WGS sequence"/>
</dbReference>
<gene>
    <name evidence="1" type="ORF">GIV53_26255</name>
</gene>
<dbReference type="AntiFam" id="ANF00261">
    <property type="entry name" value="Protein of unknown function (DUF1534)"/>
</dbReference>
<evidence type="ECO:0000313" key="2">
    <source>
        <dbReference type="Proteomes" id="UP000814010"/>
    </source>
</evidence>
<dbReference type="AlphaFoldDB" id="A0A9Q4FKI7"/>
<comment type="caution">
    <text evidence="1">The sequence shown here is derived from an EMBL/GenBank/DDBJ whole genome shotgun (WGS) entry which is preliminary data.</text>
</comment>